<sequence length="500" mass="58493">MCIDKRIKHILALTVFLITLITKSKCADGISINTDVLSSNNIMGGSLYRTPFPINNNRLIGQFENILEWELELRAILEQVLSENYACIEHRSPVCEIVHTIFSVIKRLSINHMKELIIYSSVCSSSETRERYTYYKILDRCNKWQPSLIKTVCTYMEDVFPMHLLTDHNQILQKVRSIDFPVLAEKHNIRKLFRPMNRIVLRYISPLTLTYNTQKIIGKLQRCMYIVISMLIKNSMIYNDLLTIDNDEFNRIEDFKKCKSTDSFIFLLKHIRVFVTAIQKVLDKRTDVCDMVPVYIYIRDDEMLLNSFSELCNPSNYDTIISNFAKLLYFETQQQMIFLTHNIYLKAMDVFYELCHSKKVQLKCIRNIIGKPGDVFIKPKCRSLTTSLHLNENIPGSDKRIEFKESSAFEEDGIQHRLIGKMSDKKKLFYAIHFVNTCTMQYECKWLPTISRTMGNRSTIVKPHTLAEIKIYLMKLMETSDVLGVIMAYKKKKQDLIFTG</sequence>
<organism evidence="2 3">
    <name type="scientific">Nematocida parisii (strain ERTm3)</name>
    <name type="common">Nematode killer fungus</name>
    <dbReference type="NCBI Taxonomy" id="935791"/>
    <lineage>
        <taxon>Eukaryota</taxon>
        <taxon>Fungi</taxon>
        <taxon>Fungi incertae sedis</taxon>
        <taxon>Microsporidia</taxon>
        <taxon>Nematocida</taxon>
    </lineage>
</organism>
<dbReference type="EMBL" id="GL870881">
    <property type="protein sequence ID" value="EIJ87687.1"/>
    <property type="molecule type" value="Genomic_DNA"/>
</dbReference>
<dbReference type="OrthoDB" id="10356171at2759"/>
<evidence type="ECO:0000313" key="2">
    <source>
        <dbReference type="EMBL" id="EIJ87687.1"/>
    </source>
</evidence>
<dbReference type="InParanoid" id="I3EEP0"/>
<dbReference type="Proteomes" id="UP000002872">
    <property type="component" value="Unassembled WGS sequence"/>
</dbReference>
<keyword evidence="3" id="KW-1185">Reference proteome</keyword>
<keyword evidence="1" id="KW-0732">Signal</keyword>
<evidence type="ECO:0000256" key="1">
    <source>
        <dbReference type="SAM" id="SignalP"/>
    </source>
</evidence>
<feature type="chain" id="PRO_5003670420" description="DH domain-containing protein" evidence="1">
    <location>
        <begin position="27"/>
        <end position="500"/>
    </location>
</feature>
<dbReference type="VEuPathDB" id="MicrosporidiaDB:NEQG_02234"/>
<evidence type="ECO:0008006" key="4">
    <source>
        <dbReference type="Google" id="ProtNLM"/>
    </source>
</evidence>
<dbReference type="AlphaFoldDB" id="I3EEP0"/>
<name>I3EEP0_NEMP3</name>
<feature type="signal peptide" evidence="1">
    <location>
        <begin position="1"/>
        <end position="26"/>
    </location>
</feature>
<reference evidence="2" key="1">
    <citation type="submission" date="2011-01" db="EMBL/GenBank/DDBJ databases">
        <title>The Genome Sequence of Nematocida parisii strain ERTm3.</title>
        <authorList>
            <consortium name="The Broad Institute Genome Sequencing Platform"/>
            <consortium name="The Broad Institute Genome Sequencing Center for Infectious Disease"/>
            <person name="Cuomo C."/>
            <person name="Troemel E."/>
            <person name="Young S.K."/>
            <person name="Zeng Q."/>
            <person name="Gargeya S."/>
            <person name="Fitzgerald M."/>
            <person name="Haas B."/>
            <person name="Abouelleil A."/>
            <person name="Alvarado L."/>
            <person name="Arachchi H.M."/>
            <person name="Berlin A."/>
            <person name="Chapman S.B."/>
            <person name="Gearin G."/>
            <person name="Goldberg J."/>
            <person name="Griggs A."/>
            <person name="Gujja S."/>
            <person name="Hansen M."/>
            <person name="Heiman D."/>
            <person name="Howarth C."/>
            <person name="Larimer J."/>
            <person name="Lui A."/>
            <person name="MacDonald P.J.P."/>
            <person name="McCowen C."/>
            <person name="Montmayeur A."/>
            <person name="Murphy C."/>
            <person name="Neiman D."/>
            <person name="Pearson M."/>
            <person name="Priest M."/>
            <person name="Roberts A."/>
            <person name="Saif S."/>
            <person name="Shea T."/>
            <person name="Sisk P."/>
            <person name="Stolte C."/>
            <person name="Sykes S."/>
            <person name="Wortman J."/>
            <person name="Nusbaum C."/>
            <person name="Birren B."/>
        </authorList>
    </citation>
    <scope>NUCLEOTIDE SEQUENCE</scope>
    <source>
        <strain evidence="2">ERTm3</strain>
    </source>
</reference>
<protein>
    <recommendedName>
        <fullName evidence="4">DH domain-containing protein</fullName>
    </recommendedName>
</protein>
<dbReference type="HOGENOM" id="CLU_545241_0_0_1"/>
<proteinExistence type="predicted"/>
<evidence type="ECO:0000313" key="3">
    <source>
        <dbReference type="Proteomes" id="UP000002872"/>
    </source>
</evidence>
<gene>
    <name evidence="2" type="ORF">NEQG_02234</name>
</gene>
<accession>I3EEP0</accession>